<proteinExistence type="predicted"/>
<accession>A0ABV6H617</accession>
<sequence length="223" mass="24615">MPLSACRTPSLPGATLNLFHPKMSGAPHRKEVRVMATQSPTRSATRTRNARAMQRHGWTLVTQDEQSEVWSRDGYELTVHYNLRPNTVSAIELGYSSDSEIKYVHVARNSKLQLRGEPIGGYPSDWTTRQLLLVIAANTDLTVWLHEEDWWRTGEYLAEDSRLANQNVSPTLSNDDLGALGRKLTEAGWAIASVNGKKKDLVVEAAAAARALIDQITAALPAA</sequence>
<comment type="caution">
    <text evidence="1">The sequence shown here is derived from an EMBL/GenBank/DDBJ whole genome shotgun (WGS) entry which is preliminary data.</text>
</comment>
<name>A0ABV6H617_9ACTN</name>
<dbReference type="EMBL" id="JBHLWV010000006">
    <property type="protein sequence ID" value="MFC0313690.1"/>
    <property type="molecule type" value="Genomic_DNA"/>
</dbReference>
<organism evidence="1 2">
    <name type="scientific">Gordonia phosphorivorans</name>
    <dbReference type="NCBI Taxonomy" id="1056982"/>
    <lineage>
        <taxon>Bacteria</taxon>
        <taxon>Bacillati</taxon>
        <taxon>Actinomycetota</taxon>
        <taxon>Actinomycetes</taxon>
        <taxon>Mycobacteriales</taxon>
        <taxon>Gordoniaceae</taxon>
        <taxon>Gordonia</taxon>
    </lineage>
</organism>
<keyword evidence="2" id="KW-1185">Reference proteome</keyword>
<reference evidence="1 2" key="1">
    <citation type="submission" date="2024-09" db="EMBL/GenBank/DDBJ databases">
        <authorList>
            <person name="Sun Q."/>
            <person name="Mori K."/>
        </authorList>
    </citation>
    <scope>NUCLEOTIDE SEQUENCE [LARGE SCALE GENOMIC DNA]</scope>
    <source>
        <strain evidence="1 2">CCM 7957</strain>
    </source>
</reference>
<evidence type="ECO:0000313" key="2">
    <source>
        <dbReference type="Proteomes" id="UP001589783"/>
    </source>
</evidence>
<protein>
    <submittedName>
        <fullName evidence="1">Uncharacterized protein</fullName>
    </submittedName>
</protein>
<dbReference type="Proteomes" id="UP001589783">
    <property type="component" value="Unassembled WGS sequence"/>
</dbReference>
<gene>
    <name evidence="1" type="ORF">ACFFJD_02325</name>
</gene>
<evidence type="ECO:0000313" key="1">
    <source>
        <dbReference type="EMBL" id="MFC0313690.1"/>
    </source>
</evidence>
<dbReference type="RefSeq" id="WP_382360336.1">
    <property type="nucleotide sequence ID" value="NZ_JBHLWV010000006.1"/>
</dbReference>